<dbReference type="EMBL" id="BGPR01001581">
    <property type="protein sequence ID" value="GBM57177.1"/>
    <property type="molecule type" value="Genomic_DNA"/>
</dbReference>
<evidence type="ECO:0000313" key="2">
    <source>
        <dbReference type="Proteomes" id="UP000499080"/>
    </source>
</evidence>
<reference evidence="1 2" key="1">
    <citation type="journal article" date="2019" name="Sci. Rep.">
        <title>Orb-weaving spider Araneus ventricosus genome elucidates the spidroin gene catalogue.</title>
        <authorList>
            <person name="Kono N."/>
            <person name="Nakamura H."/>
            <person name="Ohtoshi R."/>
            <person name="Moran D.A.P."/>
            <person name="Shinohara A."/>
            <person name="Yoshida Y."/>
            <person name="Fujiwara M."/>
            <person name="Mori M."/>
            <person name="Tomita M."/>
            <person name="Arakawa K."/>
        </authorList>
    </citation>
    <scope>NUCLEOTIDE SEQUENCE [LARGE SCALE GENOMIC DNA]</scope>
</reference>
<dbReference type="Proteomes" id="UP000499080">
    <property type="component" value="Unassembled WGS sequence"/>
</dbReference>
<dbReference type="Gene3D" id="3.10.10.10">
    <property type="entry name" value="HIV Type 1 Reverse Transcriptase, subunit A, domain 1"/>
    <property type="match status" value="1"/>
</dbReference>
<protein>
    <recommendedName>
        <fullName evidence="3">Reverse transcriptase domain-containing protein</fullName>
    </recommendedName>
</protein>
<dbReference type="AlphaFoldDB" id="A0A4Y2GVL6"/>
<evidence type="ECO:0008006" key="3">
    <source>
        <dbReference type="Google" id="ProtNLM"/>
    </source>
</evidence>
<evidence type="ECO:0000313" key="1">
    <source>
        <dbReference type="EMBL" id="GBM57177.1"/>
    </source>
</evidence>
<accession>A0A4Y2GVL6</accession>
<keyword evidence="2" id="KW-1185">Reference proteome</keyword>
<dbReference type="GO" id="GO:0071897">
    <property type="term" value="P:DNA biosynthetic process"/>
    <property type="evidence" value="ECO:0007669"/>
    <property type="project" value="UniProtKB-ARBA"/>
</dbReference>
<sequence>MKGCYSIKLKPGAIPFAMTSPRRPKAELERKMEEKVITPILKPAEWCAPVVIAPKSDGNLRIYVDLVELNKNVMQELHPLPEAE</sequence>
<gene>
    <name evidence="1" type="ORF">AVEN_55067_1</name>
</gene>
<dbReference type="OrthoDB" id="6283403at2759"/>
<organism evidence="1 2">
    <name type="scientific">Araneus ventricosus</name>
    <name type="common">Orbweaver spider</name>
    <name type="synonym">Epeira ventricosa</name>
    <dbReference type="NCBI Taxonomy" id="182803"/>
    <lineage>
        <taxon>Eukaryota</taxon>
        <taxon>Metazoa</taxon>
        <taxon>Ecdysozoa</taxon>
        <taxon>Arthropoda</taxon>
        <taxon>Chelicerata</taxon>
        <taxon>Arachnida</taxon>
        <taxon>Araneae</taxon>
        <taxon>Araneomorphae</taxon>
        <taxon>Entelegynae</taxon>
        <taxon>Araneoidea</taxon>
        <taxon>Araneidae</taxon>
        <taxon>Araneus</taxon>
    </lineage>
</organism>
<dbReference type="InterPro" id="IPR043502">
    <property type="entry name" value="DNA/RNA_pol_sf"/>
</dbReference>
<proteinExistence type="predicted"/>
<comment type="caution">
    <text evidence="1">The sequence shown here is derived from an EMBL/GenBank/DDBJ whole genome shotgun (WGS) entry which is preliminary data.</text>
</comment>
<name>A0A4Y2GVL6_ARAVE</name>
<dbReference type="SUPFAM" id="SSF56672">
    <property type="entry name" value="DNA/RNA polymerases"/>
    <property type="match status" value="1"/>
</dbReference>